<proteinExistence type="predicted"/>
<name>A0A226F5C5_FOLCA</name>
<accession>A0A226F5C5</accession>
<gene>
    <name evidence="2" type="ORF">Fcan01_01486</name>
</gene>
<evidence type="ECO:0000313" key="3">
    <source>
        <dbReference type="Proteomes" id="UP000198287"/>
    </source>
</evidence>
<evidence type="ECO:0000313" key="2">
    <source>
        <dbReference type="EMBL" id="OXA64106.1"/>
    </source>
</evidence>
<dbReference type="AlphaFoldDB" id="A0A226F5C5"/>
<evidence type="ECO:0000256" key="1">
    <source>
        <dbReference type="SAM" id="Coils"/>
    </source>
</evidence>
<protein>
    <submittedName>
        <fullName evidence="2">Uncharacterized protein</fullName>
    </submittedName>
</protein>
<organism evidence="2 3">
    <name type="scientific">Folsomia candida</name>
    <name type="common">Springtail</name>
    <dbReference type="NCBI Taxonomy" id="158441"/>
    <lineage>
        <taxon>Eukaryota</taxon>
        <taxon>Metazoa</taxon>
        <taxon>Ecdysozoa</taxon>
        <taxon>Arthropoda</taxon>
        <taxon>Hexapoda</taxon>
        <taxon>Collembola</taxon>
        <taxon>Entomobryomorpha</taxon>
        <taxon>Isotomoidea</taxon>
        <taxon>Isotomidae</taxon>
        <taxon>Proisotominae</taxon>
        <taxon>Folsomia</taxon>
    </lineage>
</organism>
<feature type="coiled-coil region" evidence="1">
    <location>
        <begin position="484"/>
        <end position="536"/>
    </location>
</feature>
<keyword evidence="3" id="KW-1185">Reference proteome</keyword>
<feature type="coiled-coil region" evidence="1">
    <location>
        <begin position="163"/>
        <end position="289"/>
    </location>
</feature>
<reference evidence="2 3" key="1">
    <citation type="submission" date="2015-12" db="EMBL/GenBank/DDBJ databases">
        <title>The genome of Folsomia candida.</title>
        <authorList>
            <person name="Faddeeva A."/>
            <person name="Derks M.F."/>
            <person name="Anvar Y."/>
            <person name="Smit S."/>
            <person name="Van Straalen N."/>
            <person name="Roelofs D."/>
        </authorList>
    </citation>
    <scope>NUCLEOTIDE SEQUENCE [LARGE SCALE GENOMIC DNA]</scope>
    <source>
        <strain evidence="2 3">VU population</strain>
        <tissue evidence="2">Whole body</tissue>
    </source>
</reference>
<comment type="caution">
    <text evidence="2">The sequence shown here is derived from an EMBL/GenBank/DDBJ whole genome shotgun (WGS) entry which is preliminary data.</text>
</comment>
<dbReference type="OMA" id="NECEIRT"/>
<dbReference type="Proteomes" id="UP000198287">
    <property type="component" value="Unassembled WGS sequence"/>
</dbReference>
<dbReference type="EMBL" id="LNIX01000001">
    <property type="protein sequence ID" value="OXA64106.1"/>
    <property type="molecule type" value="Genomic_DNA"/>
</dbReference>
<sequence>MASPTDSKLRATTTSNSELLQVKVKLQKEAVKQDQFAIHYDKLKALNTRMETGLDLPVIGGDLTAHNELLERKRAEKDAESLLKFPKKFDRTGRPKPVVTQFDTEMQQLRMFMEKLEARHISGLKTKEVCTQITAQWEKDYFALFREFEDFQSAMTTLIQSEGRAVEEKIARFEAENEQIRREFEREKVKLEASNRDLQRDKSCNECEIRTLRNELDENRRKLEDKSITLDSLTRELDLVKFQSLAINSPHHEEIASLEVQLKAVQSRNSFLENELQSQSDKNSRILQEFDTMRELSDVKNKELRDKIHNLELSLLQQHDHFSKQIQAFTDSMNTQKTYISEMEEQLRDKDDENQNILLKAQDHVKNFMDDSLESIQKLEIEKQDLLKMNEELDNELDKLRQNLALCSDRISNHGQVCIQICKDALQPGQLVGTDLSTDKSQLLVILKDEGKLSHQQGLSTDQKLSWEESMLRKVANYSLRTSTTQFLEKIDHLQGRISELEDKLKLDKYQRGEEVSKLQKKCKKYGQLIRKLRSRMLPSLENEHYADAIVLKRPTASFHNTNTNKLFAKKSHILVTRKTTIPKKARRKKGEKRCITLTMLQEKHVHFQEILKNVG</sequence>
<keyword evidence="1" id="KW-0175">Coiled coil</keyword>
<feature type="coiled-coil region" evidence="1">
    <location>
        <begin position="340"/>
        <end position="410"/>
    </location>
</feature>